<feature type="region of interest" description="Disordered" evidence="3">
    <location>
        <begin position="692"/>
        <end position="797"/>
    </location>
</feature>
<feature type="region of interest" description="Disordered" evidence="3">
    <location>
        <begin position="532"/>
        <end position="598"/>
    </location>
</feature>
<feature type="compositionally biased region" description="Polar residues" evidence="3">
    <location>
        <begin position="892"/>
        <end position="903"/>
    </location>
</feature>
<dbReference type="EMBL" id="LWDX02054546">
    <property type="protein sequence ID" value="OEL19148.1"/>
    <property type="molecule type" value="Genomic_DNA"/>
</dbReference>
<dbReference type="Pfam" id="PF25793">
    <property type="entry name" value="WHD_2nd_NFRKB"/>
    <property type="match status" value="1"/>
</dbReference>
<feature type="region of interest" description="Disordered" evidence="3">
    <location>
        <begin position="886"/>
        <end position="905"/>
    </location>
</feature>
<dbReference type="InterPro" id="IPR044867">
    <property type="entry name" value="DEUBAD_dom"/>
</dbReference>
<feature type="region of interest" description="Disordered" evidence="3">
    <location>
        <begin position="1195"/>
        <end position="1349"/>
    </location>
</feature>
<accession>A0A1E5V236</accession>
<feature type="compositionally biased region" description="Acidic residues" evidence="3">
    <location>
        <begin position="49"/>
        <end position="72"/>
    </location>
</feature>
<dbReference type="GO" id="GO:0031011">
    <property type="term" value="C:Ino80 complex"/>
    <property type="evidence" value="ECO:0007669"/>
    <property type="project" value="InterPro"/>
</dbReference>
<evidence type="ECO:0000259" key="4">
    <source>
        <dbReference type="PROSITE" id="PS51916"/>
    </source>
</evidence>
<feature type="compositionally biased region" description="Basic and acidic residues" evidence="3">
    <location>
        <begin position="270"/>
        <end position="282"/>
    </location>
</feature>
<dbReference type="PROSITE" id="PS51916">
    <property type="entry name" value="DEUBAD"/>
    <property type="match status" value="1"/>
</dbReference>
<feature type="region of interest" description="Disordered" evidence="3">
    <location>
        <begin position="250"/>
        <end position="284"/>
    </location>
</feature>
<comment type="subcellular location">
    <subcellularLocation>
        <location evidence="1">Nucleus</location>
    </subcellularLocation>
</comment>
<keyword evidence="2" id="KW-0539">Nucleus</keyword>
<feature type="domain" description="DEUBAD" evidence="4">
    <location>
        <begin position="116"/>
        <end position="229"/>
    </location>
</feature>
<gene>
    <name evidence="5" type="ORF">BAE44_0019834</name>
</gene>
<comment type="caution">
    <text evidence="5">The sequence shown here is derived from an EMBL/GenBank/DDBJ whole genome shotgun (WGS) entry which is preliminary data.</text>
</comment>
<feature type="compositionally biased region" description="Low complexity" evidence="3">
    <location>
        <begin position="35"/>
        <end position="44"/>
    </location>
</feature>
<dbReference type="STRING" id="888268.A0A1E5V236"/>
<feature type="region of interest" description="Disordered" evidence="3">
    <location>
        <begin position="838"/>
        <end position="859"/>
    </location>
</feature>
<feature type="compositionally biased region" description="Basic residues" evidence="3">
    <location>
        <begin position="584"/>
        <end position="598"/>
    </location>
</feature>
<dbReference type="PANTHER" id="PTHR13052:SF0">
    <property type="entry name" value="DNA-BINDING PROTEIN-LIKE"/>
    <property type="match status" value="1"/>
</dbReference>
<evidence type="ECO:0000256" key="2">
    <source>
        <dbReference type="ARBA" id="ARBA00023242"/>
    </source>
</evidence>
<feature type="compositionally biased region" description="Acidic residues" evidence="3">
    <location>
        <begin position="556"/>
        <end position="567"/>
    </location>
</feature>
<name>A0A1E5V236_9POAL</name>
<evidence type="ECO:0000313" key="5">
    <source>
        <dbReference type="EMBL" id="OEL19148.1"/>
    </source>
</evidence>
<dbReference type="OrthoDB" id="70874at2759"/>
<feature type="compositionally biased region" description="Basic and acidic residues" evidence="3">
    <location>
        <begin position="574"/>
        <end position="583"/>
    </location>
</feature>
<organism evidence="5 6">
    <name type="scientific">Dichanthelium oligosanthes</name>
    <dbReference type="NCBI Taxonomy" id="888268"/>
    <lineage>
        <taxon>Eukaryota</taxon>
        <taxon>Viridiplantae</taxon>
        <taxon>Streptophyta</taxon>
        <taxon>Embryophyta</taxon>
        <taxon>Tracheophyta</taxon>
        <taxon>Spermatophyta</taxon>
        <taxon>Magnoliopsida</taxon>
        <taxon>Liliopsida</taxon>
        <taxon>Poales</taxon>
        <taxon>Poaceae</taxon>
        <taxon>PACMAD clade</taxon>
        <taxon>Panicoideae</taxon>
        <taxon>Panicodae</taxon>
        <taxon>Paniceae</taxon>
        <taxon>Dichantheliinae</taxon>
        <taxon>Dichanthelium</taxon>
    </lineage>
</organism>
<evidence type="ECO:0000256" key="1">
    <source>
        <dbReference type="ARBA" id="ARBA00004123"/>
    </source>
</evidence>
<feature type="compositionally biased region" description="Polar residues" evidence="3">
    <location>
        <begin position="1323"/>
        <end position="1349"/>
    </location>
</feature>
<evidence type="ECO:0000313" key="6">
    <source>
        <dbReference type="Proteomes" id="UP000095767"/>
    </source>
</evidence>
<feature type="region of interest" description="Disordered" evidence="3">
    <location>
        <begin position="468"/>
        <end position="499"/>
    </location>
</feature>
<dbReference type="Proteomes" id="UP000095767">
    <property type="component" value="Unassembled WGS sequence"/>
</dbReference>
<dbReference type="CDD" id="cd21865">
    <property type="entry name" value="DEUBAD_NFRKB"/>
    <property type="match status" value="1"/>
</dbReference>
<proteinExistence type="predicted"/>
<dbReference type="PANTHER" id="PTHR13052">
    <property type="entry name" value="NFRKB-RELATED"/>
    <property type="match status" value="1"/>
</dbReference>
<dbReference type="InterPro" id="IPR057748">
    <property type="entry name" value="NFRKB_WH_2"/>
</dbReference>
<reference evidence="5 6" key="1">
    <citation type="submission" date="2016-09" db="EMBL/GenBank/DDBJ databases">
        <title>The draft genome of Dichanthelium oligosanthes: A C3 panicoid grass species.</title>
        <authorList>
            <person name="Studer A.J."/>
            <person name="Schnable J.C."/>
            <person name="Brutnell T.P."/>
        </authorList>
    </citation>
    <scope>NUCLEOTIDE SEQUENCE [LARGE SCALE GENOMIC DNA]</scope>
    <source>
        <strain evidence="6">cv. Kellogg 1175</strain>
        <tissue evidence="5">Leaf</tissue>
    </source>
</reference>
<dbReference type="InterPro" id="IPR024867">
    <property type="entry name" value="NFRKB"/>
</dbReference>
<feature type="compositionally biased region" description="Low complexity" evidence="3">
    <location>
        <begin position="250"/>
        <end position="265"/>
    </location>
</feature>
<feature type="region of interest" description="Disordered" evidence="3">
    <location>
        <begin position="1"/>
        <end position="72"/>
    </location>
</feature>
<evidence type="ECO:0000256" key="3">
    <source>
        <dbReference type="SAM" id="MobiDB-lite"/>
    </source>
</evidence>
<protein>
    <submittedName>
        <fullName evidence="5">Nuclear factor related to kappa-B-binding protein</fullName>
    </submittedName>
</protein>
<sequence length="1349" mass="148134">MAIVRTGAGVRLPRLDGGEEGSPEATEDEEEESRATPSQESGADGFSGGEEEEEEENGGGGEEPEELEEELGDDELLLEEEEEGDSGMGSDELEVTELGEPGAEMCQVGHQSFAVPLELYDLAGLRDVLSLDAWNTLLSEDERVRLAALLPDMDQETFARTLVELLAGQSFHFGSPLAALFEQLKGGLCDPRINLYRRGKRFAERRKHYYWLQSYHNSMVRGLWEIKDCWKGSEGYSLDERLRMLDTLKAQKQRQQQQQQRKALASVRRAGSETDSESREAGDQVLNQLKLDKIRQKKAGKLVKERSKGLLRVGMPKGVDEEYAGGAGRDAAVAPSELSHQDNAYGYDLGMHRGKHHRSIDGLYSEEPGYERDLSRTRLARLLPKPVKKKELAMSYDGNLYGNNYRDNNTASPYYYGKNPSTNQGVTLAAYDPPYFDTRRNARYSEGDWVQGGKGVQSKAQTGDEMHWTAGTHTGHLDDWQKGQSAGDYRSRKDQAGYGPKVKSYKSIEQQVIGARIGSNPTSKISQVKMAGKSSSQFDRIGQKHSRGNAVYSQSEETESDSSEQFEDGGGVHFLERKPDHHHSGFHRPAHGGAKKSKKLAKVVKMNYPTADADLEPSRSKGFKGKVSETGYLRDVDVKMVEQISDVTKPPAASGERKRKVVANLETHVNDNSELHEINEDANDSLRLTEGERLASRSGHAVQDSDVDFGGTERVSGSSATKKTKGRVEVPSLDEPSEHVPSGPKIVDSISASKKKSKKKPESTTDAVIVAEPAADVPENNAVTVEPEKPEKIEKPKKKYVPISPTIHTGFSFSVVHLLTAVKKAMVSPAEDTAVKKAMVSPAEDTPAAVKQPDGEENKKWFNNEEHSKTPQEQSTAEQAQQVLEGTDASAAEQTAPSNSPALTVQEIVNRIKSNPGDPRILETQEPLQDLVRGVLKVLSSRTAPLGAKGWKALVAYEKSNKSWFWVGPVPSISSYDDADEETSAEAWSIPHKMLVKLVDAFSNWLKSGQETLKQIGSLPPPPPPNPANLDLKERFKELRAQKSLNTISPSSDEARAYFQREEFLRYSIPDRAFCYTAADGEKSIVAPLRRGGGKPTAKARGHPMLLPDRPPHVTILCLVRDAASRLPARTGTRADVCTLLRDSQYLNHEEANKEAAINQVVSGALDRLHYERDPCVLYDNDKKLWTYLHRGREEEDFEDDGTSSTKKWKRPRKDPSDPAEPGAANDDFDDDGTGTPSANNAKKQKADHGDPTVSGEANDEGDHATQNPSSGGLEGDPDLNAVPSSKNYEESGGVVYIDAGPDDGGSNSVDAKPGSRPDDNPASWQSFPEHNKNNTALPENTSMDATLP</sequence>
<feature type="compositionally biased region" description="Acidic residues" evidence="3">
    <location>
        <begin position="18"/>
        <end position="32"/>
    </location>
</feature>
<keyword evidence="6" id="KW-1185">Reference proteome</keyword>